<keyword evidence="1" id="KW-0863">Zinc-finger</keyword>
<dbReference type="AlphaFoldDB" id="S8CCZ0"/>
<dbReference type="Gene3D" id="4.10.60.10">
    <property type="entry name" value="Zinc finger, CCHC-type"/>
    <property type="match status" value="1"/>
</dbReference>
<keyword evidence="1" id="KW-0862">Zinc</keyword>
<dbReference type="SUPFAM" id="SSF57756">
    <property type="entry name" value="Retrovirus zinc finger-like domains"/>
    <property type="match status" value="1"/>
</dbReference>
<accession>S8CCZ0</accession>
<dbReference type="Pfam" id="PF14223">
    <property type="entry name" value="Retrotran_gag_2"/>
    <property type="match status" value="1"/>
</dbReference>
<dbReference type="GO" id="GO:0008270">
    <property type="term" value="F:zinc ion binding"/>
    <property type="evidence" value="ECO:0007669"/>
    <property type="project" value="UniProtKB-KW"/>
</dbReference>
<organism evidence="4 5">
    <name type="scientific">Genlisea aurea</name>
    <dbReference type="NCBI Taxonomy" id="192259"/>
    <lineage>
        <taxon>Eukaryota</taxon>
        <taxon>Viridiplantae</taxon>
        <taxon>Streptophyta</taxon>
        <taxon>Embryophyta</taxon>
        <taxon>Tracheophyta</taxon>
        <taxon>Spermatophyta</taxon>
        <taxon>Magnoliopsida</taxon>
        <taxon>eudicotyledons</taxon>
        <taxon>Gunneridae</taxon>
        <taxon>Pentapetalae</taxon>
        <taxon>asterids</taxon>
        <taxon>lamiids</taxon>
        <taxon>Lamiales</taxon>
        <taxon>Lentibulariaceae</taxon>
        <taxon>Genlisea</taxon>
    </lineage>
</organism>
<dbReference type="Pfam" id="PF00098">
    <property type="entry name" value="zf-CCHC"/>
    <property type="match status" value="1"/>
</dbReference>
<feature type="domain" description="CCHC-type" evidence="3">
    <location>
        <begin position="255"/>
        <end position="271"/>
    </location>
</feature>
<comment type="caution">
    <text evidence="4">The sequence shown here is derived from an EMBL/GenBank/DDBJ whole genome shotgun (WGS) entry which is preliminary data.</text>
</comment>
<dbReference type="PANTHER" id="PTHR35317">
    <property type="entry name" value="OS04G0629600 PROTEIN"/>
    <property type="match status" value="1"/>
</dbReference>
<gene>
    <name evidence="4" type="ORF">M569_12485</name>
</gene>
<evidence type="ECO:0000256" key="1">
    <source>
        <dbReference type="PROSITE-ProRule" id="PRU00047"/>
    </source>
</evidence>
<feature type="compositionally biased region" description="Low complexity" evidence="2">
    <location>
        <begin position="214"/>
        <end position="235"/>
    </location>
</feature>
<evidence type="ECO:0000313" key="4">
    <source>
        <dbReference type="EMBL" id="EPS62306.1"/>
    </source>
</evidence>
<evidence type="ECO:0000313" key="5">
    <source>
        <dbReference type="Proteomes" id="UP000015453"/>
    </source>
</evidence>
<evidence type="ECO:0000259" key="3">
    <source>
        <dbReference type="PROSITE" id="PS50158"/>
    </source>
</evidence>
<dbReference type="PANTHER" id="PTHR35317:SF18">
    <property type="entry name" value="RNA-DIRECTED DNA POLYMERASE"/>
    <property type="match status" value="1"/>
</dbReference>
<name>S8CCZ0_9LAMI</name>
<dbReference type="Proteomes" id="UP000015453">
    <property type="component" value="Unassembled WGS sequence"/>
</dbReference>
<proteinExistence type="predicted"/>
<keyword evidence="1" id="KW-0479">Metal-binding</keyword>
<sequence length="281" mass="33143">MAATKSIVAELNKDLKLNGDNYDNWKMKIQYVIEEQDLLEHLSNTLDQPERGTTAQHRRDAEAYQAWKRKNGQARIILLSAMDDDITREFHRYEYAKDLWDALRDKFGVMSVSKLRSLTIKFDTYQKRPEHDMRRHLREMSLMMSELHNAGHQLTEEQKIQAVIRSLPNSWEHMKMHLTHSENVRTFDDVSRHLELEEDRLRAIKINSEVHMARSNSRRMSSSRNGKNKKGLGNVKKPDAQKKKRSQKVKLERVKCYNCQQKGHYASNCPEPKKIQDQRTT</sequence>
<dbReference type="InterPro" id="IPR001878">
    <property type="entry name" value="Znf_CCHC"/>
</dbReference>
<reference evidence="4 5" key="1">
    <citation type="journal article" date="2013" name="BMC Genomics">
        <title>The miniature genome of a carnivorous plant Genlisea aurea contains a low number of genes and short non-coding sequences.</title>
        <authorList>
            <person name="Leushkin E.V."/>
            <person name="Sutormin R.A."/>
            <person name="Nabieva E.R."/>
            <person name="Penin A.A."/>
            <person name="Kondrashov A.S."/>
            <person name="Logacheva M.D."/>
        </authorList>
    </citation>
    <scope>NUCLEOTIDE SEQUENCE [LARGE SCALE GENOMIC DNA]</scope>
</reference>
<dbReference type="EMBL" id="AUSU01006233">
    <property type="protein sequence ID" value="EPS62306.1"/>
    <property type="molecule type" value="Genomic_DNA"/>
</dbReference>
<feature type="region of interest" description="Disordered" evidence="2">
    <location>
        <begin position="262"/>
        <end position="281"/>
    </location>
</feature>
<dbReference type="InterPro" id="IPR036875">
    <property type="entry name" value="Znf_CCHC_sf"/>
</dbReference>
<dbReference type="SMART" id="SM00343">
    <property type="entry name" value="ZnF_C2HC"/>
    <property type="match status" value="1"/>
</dbReference>
<dbReference type="PROSITE" id="PS50158">
    <property type="entry name" value="ZF_CCHC"/>
    <property type="match status" value="1"/>
</dbReference>
<protein>
    <recommendedName>
        <fullName evidence="3">CCHC-type domain-containing protein</fullName>
    </recommendedName>
</protein>
<dbReference type="OrthoDB" id="1909174at2759"/>
<keyword evidence="5" id="KW-1185">Reference proteome</keyword>
<dbReference type="GO" id="GO:0003676">
    <property type="term" value="F:nucleic acid binding"/>
    <property type="evidence" value="ECO:0007669"/>
    <property type="project" value="InterPro"/>
</dbReference>
<feature type="compositionally biased region" description="Basic and acidic residues" evidence="2">
    <location>
        <begin position="271"/>
        <end position="281"/>
    </location>
</feature>
<evidence type="ECO:0000256" key="2">
    <source>
        <dbReference type="SAM" id="MobiDB-lite"/>
    </source>
</evidence>
<feature type="region of interest" description="Disordered" evidence="2">
    <location>
        <begin position="211"/>
        <end position="250"/>
    </location>
</feature>